<dbReference type="AlphaFoldDB" id="A0A1I5NHY9"/>
<comment type="similarity">
    <text evidence="1 2">Belongs to the enoyl-CoA hydratase/isomerase family.</text>
</comment>
<dbReference type="InterPro" id="IPR001753">
    <property type="entry name" value="Enoyl-CoA_hydra/iso"/>
</dbReference>
<dbReference type="STRING" id="1993.SAMN04489713_112168"/>
<dbReference type="CDD" id="cd06558">
    <property type="entry name" value="crotonase-like"/>
    <property type="match status" value="1"/>
</dbReference>
<reference evidence="3 4" key="1">
    <citation type="submission" date="2016-10" db="EMBL/GenBank/DDBJ databases">
        <authorList>
            <person name="de Groot N.N."/>
        </authorList>
    </citation>
    <scope>NUCLEOTIDE SEQUENCE [LARGE SCALE GENOMIC DNA]</scope>
    <source>
        <strain evidence="3 4">DSM 43067</strain>
    </source>
</reference>
<dbReference type="InterPro" id="IPR014748">
    <property type="entry name" value="Enoyl-CoA_hydra_C"/>
</dbReference>
<dbReference type="Proteomes" id="UP000183413">
    <property type="component" value="Unassembled WGS sequence"/>
</dbReference>
<evidence type="ECO:0000313" key="3">
    <source>
        <dbReference type="EMBL" id="SFP21445.1"/>
    </source>
</evidence>
<dbReference type="RefSeq" id="WP_021593983.1">
    <property type="nucleotide sequence ID" value="NZ_CP083237.1"/>
</dbReference>
<dbReference type="GO" id="GO:0003824">
    <property type="term" value="F:catalytic activity"/>
    <property type="evidence" value="ECO:0007669"/>
    <property type="project" value="InterPro"/>
</dbReference>
<evidence type="ECO:0000313" key="4">
    <source>
        <dbReference type="Proteomes" id="UP000183413"/>
    </source>
</evidence>
<dbReference type="SUPFAM" id="SSF52096">
    <property type="entry name" value="ClpP/crotonase"/>
    <property type="match status" value="1"/>
</dbReference>
<dbReference type="Pfam" id="PF00378">
    <property type="entry name" value="ECH_1"/>
    <property type="match status" value="1"/>
</dbReference>
<sequence>MKAPLTRERDGHTEIWTLDLPDQRNPITGDHTVSCLTSAVADVNADTDVRCVILTGAGKAFSSGGNIKDIREGRGYFGAEPFHSAEGYRAGIQRVPRALHACEVPVIAAVNGPAVGAGCDLALMCDLRIASTRATFAESFVKLGLIPGDGGAWLLPRVVGNARAMEMTFTGDPVDAATALAWGLVSQVVEPEDLLDAARALAARITVNPPLALRMAKRLIREGQHHRLDDVLELSAALQAIAHHTRDHKEAIAATAEGRPAVFTAE</sequence>
<gene>
    <name evidence="3" type="ORF">SAMN04489713_112168</name>
</gene>
<name>A0A1I5NHY9_9ACTN</name>
<organism evidence="3 4">
    <name type="scientific">Actinomadura madurae</name>
    <dbReference type="NCBI Taxonomy" id="1993"/>
    <lineage>
        <taxon>Bacteria</taxon>
        <taxon>Bacillati</taxon>
        <taxon>Actinomycetota</taxon>
        <taxon>Actinomycetes</taxon>
        <taxon>Streptosporangiales</taxon>
        <taxon>Thermomonosporaceae</taxon>
        <taxon>Actinomadura</taxon>
    </lineage>
</organism>
<protein>
    <submittedName>
        <fullName evidence="3">Enoyl-CoA hydratase/carnithine racemase</fullName>
    </submittedName>
</protein>
<dbReference type="PANTHER" id="PTHR43459">
    <property type="entry name" value="ENOYL-COA HYDRATASE"/>
    <property type="match status" value="1"/>
</dbReference>
<keyword evidence="4" id="KW-1185">Reference proteome</keyword>
<dbReference type="GeneID" id="99650941"/>
<evidence type="ECO:0000256" key="1">
    <source>
        <dbReference type="ARBA" id="ARBA00005254"/>
    </source>
</evidence>
<dbReference type="EMBL" id="FOVH01000012">
    <property type="protein sequence ID" value="SFP21445.1"/>
    <property type="molecule type" value="Genomic_DNA"/>
</dbReference>
<dbReference type="eggNOG" id="COG1024">
    <property type="taxonomic scope" value="Bacteria"/>
</dbReference>
<dbReference type="Gene3D" id="1.10.12.10">
    <property type="entry name" value="Lyase 2-enoyl-coa Hydratase, Chain A, domain 2"/>
    <property type="match status" value="1"/>
</dbReference>
<dbReference type="NCBIfam" id="NF006699">
    <property type="entry name" value="PRK09245.1"/>
    <property type="match status" value="1"/>
</dbReference>
<proteinExistence type="inferred from homology"/>
<dbReference type="InterPro" id="IPR029045">
    <property type="entry name" value="ClpP/crotonase-like_dom_sf"/>
</dbReference>
<dbReference type="Gene3D" id="3.90.226.10">
    <property type="entry name" value="2-enoyl-CoA Hydratase, Chain A, domain 1"/>
    <property type="match status" value="1"/>
</dbReference>
<dbReference type="PANTHER" id="PTHR43459:SF1">
    <property type="entry name" value="EG:BACN32G11.4 PROTEIN"/>
    <property type="match status" value="1"/>
</dbReference>
<evidence type="ECO:0000256" key="2">
    <source>
        <dbReference type="RuleBase" id="RU003707"/>
    </source>
</evidence>
<dbReference type="InterPro" id="IPR018376">
    <property type="entry name" value="Enoyl-CoA_hyd/isom_CS"/>
</dbReference>
<dbReference type="PROSITE" id="PS00166">
    <property type="entry name" value="ENOYL_COA_HYDRATASE"/>
    <property type="match status" value="1"/>
</dbReference>
<accession>A0A1I5NHY9</accession>
<dbReference type="InParanoid" id="A0A1I5NHY9"/>